<dbReference type="EC" id="3.4.21.-" evidence="10"/>
<comment type="caution">
    <text evidence="14">The sequence shown here is derived from an EMBL/GenBank/DDBJ whole genome shotgun (WGS) entry which is preliminary data.</text>
</comment>
<dbReference type="SMART" id="SM00680">
    <property type="entry name" value="CLIP"/>
    <property type="match status" value="1"/>
</dbReference>
<evidence type="ECO:0000313" key="15">
    <source>
        <dbReference type="Proteomes" id="UP001159042"/>
    </source>
</evidence>
<evidence type="ECO:0000256" key="5">
    <source>
        <dbReference type="ARBA" id="ARBA00022801"/>
    </source>
</evidence>
<feature type="domain" description="Clip" evidence="13">
    <location>
        <begin position="8"/>
        <end position="65"/>
    </location>
</feature>
<dbReference type="AlphaFoldDB" id="A0AAV8WH32"/>
<dbReference type="GO" id="GO:0006508">
    <property type="term" value="P:proteolysis"/>
    <property type="evidence" value="ECO:0007669"/>
    <property type="project" value="UniProtKB-KW"/>
</dbReference>
<reference evidence="14 15" key="1">
    <citation type="journal article" date="2023" name="Insect Mol. Biol.">
        <title>Genome sequencing provides insights into the evolution of gene families encoding plant cell wall-degrading enzymes in longhorned beetles.</title>
        <authorList>
            <person name="Shin N.R."/>
            <person name="Okamura Y."/>
            <person name="Kirsch R."/>
            <person name="Pauchet Y."/>
        </authorList>
    </citation>
    <scope>NUCLEOTIDE SEQUENCE [LARGE SCALE GENOMIC DNA]</scope>
    <source>
        <strain evidence="14">EAD_L_NR</strain>
    </source>
</reference>
<keyword evidence="6 10" id="KW-0720">Serine protease</keyword>
<dbReference type="PROSITE" id="PS50240">
    <property type="entry name" value="TRYPSIN_DOM"/>
    <property type="match status" value="1"/>
</dbReference>
<dbReference type="PRINTS" id="PR00722">
    <property type="entry name" value="CHYMOTRYPSIN"/>
</dbReference>
<keyword evidence="7" id="KW-1015">Disulfide bond</keyword>
<dbReference type="Gene3D" id="2.40.10.10">
    <property type="entry name" value="Trypsin-like serine proteases"/>
    <property type="match status" value="2"/>
</dbReference>
<dbReference type="PROSITE" id="PS51888">
    <property type="entry name" value="CLIP"/>
    <property type="match status" value="1"/>
</dbReference>
<dbReference type="InterPro" id="IPR018114">
    <property type="entry name" value="TRYPSIN_HIS"/>
</dbReference>
<comment type="similarity">
    <text evidence="9 11">Belongs to the peptidase S1 family. CLIP subfamily.</text>
</comment>
<evidence type="ECO:0000259" key="13">
    <source>
        <dbReference type="PROSITE" id="PS51888"/>
    </source>
</evidence>
<dbReference type="InterPro" id="IPR022700">
    <property type="entry name" value="CLIP"/>
</dbReference>
<comment type="domain">
    <text evidence="11">The clip domain consists of 35-55 residues which are 'knitted' together usually by 3 conserved disulfide bonds forming a clip-like compact structure.</text>
</comment>
<evidence type="ECO:0000256" key="8">
    <source>
        <dbReference type="ARBA" id="ARBA00023180"/>
    </source>
</evidence>
<dbReference type="InterPro" id="IPR009003">
    <property type="entry name" value="Peptidase_S1_PA"/>
</dbReference>
<dbReference type="SUPFAM" id="SSF50494">
    <property type="entry name" value="Trypsin-like serine proteases"/>
    <property type="match status" value="1"/>
</dbReference>
<keyword evidence="8" id="KW-0325">Glycoprotein</keyword>
<keyword evidence="4" id="KW-0732">Signal</keyword>
<protein>
    <recommendedName>
        <fullName evidence="11">CLIP domain-containing serine protease</fullName>
        <ecNumber evidence="10">3.4.21.-</ecNumber>
    </recommendedName>
</protein>
<dbReference type="InterPro" id="IPR001314">
    <property type="entry name" value="Peptidase_S1A"/>
</dbReference>
<dbReference type="Gene3D" id="3.30.1640.30">
    <property type="match status" value="1"/>
</dbReference>
<dbReference type="InterPro" id="IPR001254">
    <property type="entry name" value="Trypsin_dom"/>
</dbReference>
<dbReference type="FunFam" id="2.40.10.10:FF:000054">
    <property type="entry name" value="Complement C1r subcomponent"/>
    <property type="match status" value="1"/>
</dbReference>
<evidence type="ECO:0000256" key="11">
    <source>
        <dbReference type="RuleBase" id="RU366078"/>
    </source>
</evidence>
<keyword evidence="3 10" id="KW-0645">Protease</keyword>
<dbReference type="GO" id="GO:0005576">
    <property type="term" value="C:extracellular region"/>
    <property type="evidence" value="ECO:0007669"/>
    <property type="project" value="UniProtKB-SubCell"/>
</dbReference>
<dbReference type="PANTHER" id="PTHR24256">
    <property type="entry name" value="TRYPTASE-RELATED"/>
    <property type="match status" value="1"/>
</dbReference>
<sequence length="370" mass="40930">MSLESSQGCTTPDNAKGQCISIQECPTMIDFLNNAPKPFSKELSKLLNQYVCAYRDNALFTEICCPSEPINIMGGGRGFPETSTPPPPDVLTHENLKLLPEECGLIDTDYKIRGGKAAHLREFPWMAVLAYQTNDGPKFKCGGSIINEKYILTAAHCIVATPYPLVSVRVGEYSLLSENDCEESNPNRCLPAPQDLVVEKVTVHPEYNTTTFANDIALIRVSKIEHLDTGELQSVCLPVYEDVITQEYKRGVVTGWGFIDPYGANVVDKLQKVELDKRNISVCVEAYKVQPTIKLSHYKQLCVGGYGIKDSCGGDSGGPFHVPAHFNDDDRYVQRGVVSIGHRFCGTSGFPGVYTNVVYYTKWILDTLRP</sequence>
<evidence type="ECO:0000256" key="7">
    <source>
        <dbReference type="ARBA" id="ARBA00023157"/>
    </source>
</evidence>
<dbReference type="InterPro" id="IPR051487">
    <property type="entry name" value="Ser/Thr_Proteases_Immune/Dev"/>
</dbReference>
<dbReference type="PROSITE" id="PS00135">
    <property type="entry name" value="TRYPSIN_SER"/>
    <property type="match status" value="1"/>
</dbReference>
<keyword evidence="15" id="KW-1185">Reference proteome</keyword>
<evidence type="ECO:0000256" key="2">
    <source>
        <dbReference type="ARBA" id="ARBA00022525"/>
    </source>
</evidence>
<dbReference type="InterPro" id="IPR033116">
    <property type="entry name" value="TRYPSIN_SER"/>
</dbReference>
<dbReference type="Proteomes" id="UP001159042">
    <property type="component" value="Unassembled WGS sequence"/>
</dbReference>
<evidence type="ECO:0000256" key="10">
    <source>
        <dbReference type="RuleBase" id="RU363034"/>
    </source>
</evidence>
<keyword evidence="5 10" id="KW-0378">Hydrolase</keyword>
<evidence type="ECO:0000256" key="3">
    <source>
        <dbReference type="ARBA" id="ARBA00022670"/>
    </source>
</evidence>
<proteinExistence type="inferred from homology"/>
<keyword evidence="2 11" id="KW-0964">Secreted</keyword>
<evidence type="ECO:0000259" key="12">
    <source>
        <dbReference type="PROSITE" id="PS50240"/>
    </source>
</evidence>
<dbReference type="Pfam" id="PF12032">
    <property type="entry name" value="CLIP"/>
    <property type="match status" value="1"/>
</dbReference>
<evidence type="ECO:0000313" key="14">
    <source>
        <dbReference type="EMBL" id="KAJ8925738.1"/>
    </source>
</evidence>
<dbReference type="EMBL" id="JANEYG010000001">
    <property type="protein sequence ID" value="KAJ8925738.1"/>
    <property type="molecule type" value="Genomic_DNA"/>
</dbReference>
<comment type="subcellular location">
    <subcellularLocation>
        <location evidence="1 11">Secreted</location>
    </subcellularLocation>
</comment>
<dbReference type="InterPro" id="IPR043504">
    <property type="entry name" value="Peptidase_S1_PA_chymotrypsin"/>
</dbReference>
<evidence type="ECO:0000256" key="4">
    <source>
        <dbReference type="ARBA" id="ARBA00022729"/>
    </source>
</evidence>
<evidence type="ECO:0000256" key="9">
    <source>
        <dbReference type="ARBA" id="ARBA00024195"/>
    </source>
</evidence>
<dbReference type="Pfam" id="PF00089">
    <property type="entry name" value="Trypsin"/>
    <property type="match status" value="1"/>
</dbReference>
<gene>
    <name evidence="14" type="ORF">NQ315_009586</name>
</gene>
<evidence type="ECO:0000256" key="6">
    <source>
        <dbReference type="ARBA" id="ARBA00022825"/>
    </source>
</evidence>
<dbReference type="PROSITE" id="PS00134">
    <property type="entry name" value="TRYPSIN_HIS"/>
    <property type="match status" value="1"/>
</dbReference>
<dbReference type="CDD" id="cd00190">
    <property type="entry name" value="Tryp_SPc"/>
    <property type="match status" value="1"/>
</dbReference>
<dbReference type="GO" id="GO:0004252">
    <property type="term" value="F:serine-type endopeptidase activity"/>
    <property type="evidence" value="ECO:0007669"/>
    <property type="project" value="UniProtKB-UniRule"/>
</dbReference>
<dbReference type="FunFam" id="2.40.10.10:FF:000028">
    <property type="entry name" value="Serine protease easter"/>
    <property type="match status" value="1"/>
</dbReference>
<dbReference type="SMART" id="SM00020">
    <property type="entry name" value="Tryp_SPc"/>
    <property type="match status" value="1"/>
</dbReference>
<name>A0AAV8WH32_9CUCU</name>
<feature type="domain" description="Peptidase S1" evidence="12">
    <location>
        <begin position="112"/>
        <end position="369"/>
    </location>
</feature>
<accession>A0AAV8WH32</accession>
<organism evidence="14 15">
    <name type="scientific">Exocentrus adspersus</name>
    <dbReference type="NCBI Taxonomy" id="1586481"/>
    <lineage>
        <taxon>Eukaryota</taxon>
        <taxon>Metazoa</taxon>
        <taxon>Ecdysozoa</taxon>
        <taxon>Arthropoda</taxon>
        <taxon>Hexapoda</taxon>
        <taxon>Insecta</taxon>
        <taxon>Pterygota</taxon>
        <taxon>Neoptera</taxon>
        <taxon>Endopterygota</taxon>
        <taxon>Coleoptera</taxon>
        <taxon>Polyphaga</taxon>
        <taxon>Cucujiformia</taxon>
        <taxon>Chrysomeloidea</taxon>
        <taxon>Cerambycidae</taxon>
        <taxon>Lamiinae</taxon>
        <taxon>Acanthocinini</taxon>
        <taxon>Exocentrus</taxon>
    </lineage>
</organism>
<evidence type="ECO:0000256" key="1">
    <source>
        <dbReference type="ARBA" id="ARBA00004613"/>
    </source>
</evidence>
<dbReference type="InterPro" id="IPR038565">
    <property type="entry name" value="CLIP_sf"/>
</dbReference>